<dbReference type="GeneID" id="91489320"/>
<dbReference type="HOGENOM" id="CLU_2181124_0_0_11"/>
<dbReference type="AlphaFoldDB" id="D7B260"/>
<evidence type="ECO:0000259" key="1">
    <source>
        <dbReference type="Pfam" id="PF07398"/>
    </source>
</evidence>
<dbReference type="EMBL" id="CP002040">
    <property type="protein sequence ID" value="ADH66681.1"/>
    <property type="molecule type" value="Genomic_DNA"/>
</dbReference>
<dbReference type="Proteomes" id="UP000002219">
    <property type="component" value="Chromosome 1"/>
</dbReference>
<evidence type="ECO:0000313" key="2">
    <source>
        <dbReference type="EMBL" id="ADH66681.1"/>
    </source>
</evidence>
<dbReference type="InterPro" id="IPR010872">
    <property type="entry name" value="MDMPI_C-term_domain"/>
</dbReference>
<feature type="domain" description="MDMPI C-terminal" evidence="1">
    <location>
        <begin position="10"/>
        <end position="100"/>
    </location>
</feature>
<gene>
    <name evidence="2" type="ordered locus">Ndas_1242</name>
</gene>
<sequence length="109" mass="11265">MGRALELPADLVADGVDEFLAFMLALGSGPPEGFEAVVCLRTADFGRAWTVVPSAGTWRTRPVAEDGATTTVEGTASDLMLLLRGRTGTSRVRVDGDALAALLSAAGTE</sequence>
<dbReference type="Pfam" id="PF07398">
    <property type="entry name" value="MDMPI_C"/>
    <property type="match status" value="1"/>
</dbReference>
<dbReference type="RefSeq" id="WP_013152288.1">
    <property type="nucleotide sequence ID" value="NC_014210.1"/>
</dbReference>
<organism evidence="2 3">
    <name type="scientific">Nocardiopsis dassonvillei (strain ATCC 23218 / DSM 43111 / CIP 107115 / JCM 7437 / KCTC 9190 / NBRC 14626 / NCTC 10488 / NRRL B-5397 / IMRU 509)</name>
    <name type="common">Actinomadura dassonvillei</name>
    <dbReference type="NCBI Taxonomy" id="446468"/>
    <lineage>
        <taxon>Bacteria</taxon>
        <taxon>Bacillati</taxon>
        <taxon>Actinomycetota</taxon>
        <taxon>Actinomycetes</taxon>
        <taxon>Streptosporangiales</taxon>
        <taxon>Nocardiopsidaceae</taxon>
        <taxon>Nocardiopsis</taxon>
    </lineage>
</organism>
<proteinExistence type="predicted"/>
<keyword evidence="3" id="KW-1185">Reference proteome</keyword>
<dbReference type="InterPro" id="IPR036527">
    <property type="entry name" value="SCP2_sterol-bd_dom_sf"/>
</dbReference>
<name>D7B260_NOCDD</name>
<dbReference type="KEGG" id="nda:Ndas_1242"/>
<accession>D7B260</accession>
<dbReference type="SUPFAM" id="SSF55718">
    <property type="entry name" value="SCP-like"/>
    <property type="match status" value="1"/>
</dbReference>
<evidence type="ECO:0000313" key="3">
    <source>
        <dbReference type="Proteomes" id="UP000002219"/>
    </source>
</evidence>
<reference evidence="2 3" key="1">
    <citation type="journal article" date="2010" name="Stand. Genomic Sci.">
        <title>Complete genome sequence of Nocardiopsis dassonvillei type strain (IMRU 509).</title>
        <authorList>
            <person name="Sun H."/>
            <person name="Lapidus A."/>
            <person name="Nolan M."/>
            <person name="Lucas S."/>
            <person name="Del Rio T.G."/>
            <person name="Tice H."/>
            <person name="Cheng J.F."/>
            <person name="Tapia R."/>
            <person name="Han C."/>
            <person name="Goodwin L."/>
            <person name="Pitluck S."/>
            <person name="Pagani I."/>
            <person name="Ivanova N."/>
            <person name="Mavromatis K."/>
            <person name="Mikhailova N."/>
            <person name="Pati A."/>
            <person name="Chen A."/>
            <person name="Palaniappan K."/>
            <person name="Land M."/>
            <person name="Hauser L."/>
            <person name="Chang Y.J."/>
            <person name="Jeffries C.D."/>
            <person name="Djao O.D."/>
            <person name="Rohde M."/>
            <person name="Sikorski J."/>
            <person name="Goker M."/>
            <person name="Woyke T."/>
            <person name="Bristow J."/>
            <person name="Eisen J.A."/>
            <person name="Markowitz V."/>
            <person name="Hugenholtz P."/>
            <person name="Kyrpides N.C."/>
            <person name="Klenk H.P."/>
        </authorList>
    </citation>
    <scope>NUCLEOTIDE SEQUENCE [LARGE SCALE GENOMIC DNA]</scope>
    <source>
        <strain evidence="3">ATCC 23218 / DSM 43111 / CIP 107115 / JCM 7437 / KCTC 9190 / NBRC 14626 / NCTC 10488 / NRRL B-5397 / IMRU 509</strain>
    </source>
</reference>
<protein>
    <recommendedName>
        <fullName evidence="1">MDMPI C-terminal domain-containing protein</fullName>
    </recommendedName>
</protein>